<keyword evidence="7" id="KW-0732">Signal</keyword>
<evidence type="ECO:0000256" key="7">
    <source>
        <dbReference type="ARBA" id="ARBA00022729"/>
    </source>
</evidence>
<protein>
    <submittedName>
        <fullName evidence="15">Ferrichrome outer membrane transporter/phage receptor</fullName>
    </submittedName>
</protein>
<dbReference type="PANTHER" id="PTHR32552">
    <property type="entry name" value="FERRICHROME IRON RECEPTOR-RELATED"/>
    <property type="match status" value="1"/>
</dbReference>
<dbReference type="FunFam" id="2.170.130.10:FF:000001">
    <property type="entry name" value="Catecholate siderophore TonB-dependent receptor"/>
    <property type="match status" value="1"/>
</dbReference>
<dbReference type="CDD" id="cd01347">
    <property type="entry name" value="ligand_gated_channel"/>
    <property type="match status" value="1"/>
</dbReference>
<dbReference type="Pfam" id="PF07715">
    <property type="entry name" value="Plug"/>
    <property type="match status" value="1"/>
</dbReference>
<feature type="compositionally biased region" description="Low complexity" evidence="13">
    <location>
        <begin position="559"/>
        <end position="569"/>
    </location>
</feature>
<dbReference type="NCBIfam" id="TIGR01783">
    <property type="entry name" value="TonB-siderophor"/>
    <property type="match status" value="1"/>
</dbReference>
<gene>
    <name evidence="15" type="primary">fhuA_1</name>
    <name evidence="15" type="ORF">KBTEX_02067</name>
</gene>
<keyword evidence="9" id="KW-0406">Ion transport</keyword>
<evidence type="ECO:0000256" key="13">
    <source>
        <dbReference type="SAM" id="MobiDB-lite"/>
    </source>
</evidence>
<evidence type="ECO:0000256" key="5">
    <source>
        <dbReference type="ARBA" id="ARBA00022496"/>
    </source>
</evidence>
<name>A0A5B8RCB9_9ZZZZ</name>
<dbReference type="InterPro" id="IPR011662">
    <property type="entry name" value="Secretin/TonB_short_N"/>
</dbReference>
<dbReference type="GO" id="GO:0038023">
    <property type="term" value="F:signaling receptor activity"/>
    <property type="evidence" value="ECO:0007669"/>
    <property type="project" value="InterPro"/>
</dbReference>
<reference evidence="15" key="1">
    <citation type="submission" date="2019-06" db="EMBL/GenBank/DDBJ databases">
        <authorList>
            <person name="Murdoch R.W."/>
            <person name="Fathepure B."/>
        </authorList>
    </citation>
    <scope>NUCLEOTIDE SEQUENCE</scope>
</reference>
<dbReference type="InterPro" id="IPR012910">
    <property type="entry name" value="Plug_dom"/>
</dbReference>
<keyword evidence="15" id="KW-0675">Receptor</keyword>
<dbReference type="Pfam" id="PF00593">
    <property type="entry name" value="TonB_dep_Rec_b-barrel"/>
    <property type="match status" value="1"/>
</dbReference>
<dbReference type="PROSITE" id="PS52016">
    <property type="entry name" value="TONB_DEPENDENT_REC_3"/>
    <property type="match status" value="1"/>
</dbReference>
<dbReference type="InterPro" id="IPR010105">
    <property type="entry name" value="TonB_sidphr_rcpt"/>
</dbReference>
<feature type="region of interest" description="Disordered" evidence="13">
    <location>
        <begin position="556"/>
        <end position="577"/>
    </location>
</feature>
<dbReference type="AlphaFoldDB" id="A0A5B8RCB9"/>
<evidence type="ECO:0000256" key="9">
    <source>
        <dbReference type="ARBA" id="ARBA00023065"/>
    </source>
</evidence>
<dbReference type="InterPro" id="IPR000531">
    <property type="entry name" value="Beta-barrel_TonB"/>
</dbReference>
<dbReference type="GO" id="GO:0015891">
    <property type="term" value="P:siderophore transport"/>
    <property type="evidence" value="ECO:0007669"/>
    <property type="project" value="InterPro"/>
</dbReference>
<dbReference type="Gene3D" id="2.40.170.20">
    <property type="entry name" value="TonB-dependent receptor, beta-barrel domain"/>
    <property type="match status" value="1"/>
</dbReference>
<keyword evidence="4" id="KW-1134">Transmembrane beta strand</keyword>
<evidence type="ECO:0000259" key="14">
    <source>
        <dbReference type="SMART" id="SM00965"/>
    </source>
</evidence>
<keyword evidence="3" id="KW-0813">Transport</keyword>
<keyword evidence="8" id="KW-0408">Iron</keyword>
<keyword evidence="11" id="KW-0472">Membrane</keyword>
<dbReference type="GO" id="GO:0019867">
    <property type="term" value="C:outer membrane"/>
    <property type="evidence" value="ECO:0007669"/>
    <property type="project" value="InterPro"/>
</dbReference>
<evidence type="ECO:0000256" key="2">
    <source>
        <dbReference type="ARBA" id="ARBA00009810"/>
    </source>
</evidence>
<evidence type="ECO:0000256" key="6">
    <source>
        <dbReference type="ARBA" id="ARBA00022692"/>
    </source>
</evidence>
<comment type="similarity">
    <text evidence="2">Belongs to the TonB-dependent receptor family.</text>
</comment>
<dbReference type="Gene3D" id="2.170.130.10">
    <property type="entry name" value="TonB-dependent receptor, plug domain"/>
    <property type="match status" value="1"/>
</dbReference>
<evidence type="ECO:0000256" key="10">
    <source>
        <dbReference type="ARBA" id="ARBA00023077"/>
    </source>
</evidence>
<dbReference type="Gene3D" id="3.55.50.30">
    <property type="match status" value="1"/>
</dbReference>
<evidence type="ECO:0000256" key="12">
    <source>
        <dbReference type="ARBA" id="ARBA00023237"/>
    </source>
</evidence>
<keyword evidence="10" id="KW-0798">TonB box</keyword>
<accession>A0A5B8RCB9</accession>
<feature type="domain" description="Secretin/TonB short N-terminal" evidence="14">
    <location>
        <begin position="81"/>
        <end position="132"/>
    </location>
</feature>
<comment type="subcellular location">
    <subcellularLocation>
        <location evidence="1">Cell outer membrane</location>
        <topology evidence="1">Multi-pass membrane protein</topology>
    </subcellularLocation>
</comment>
<keyword evidence="12" id="KW-0998">Cell outer membrane</keyword>
<organism evidence="15">
    <name type="scientific">uncultured organism</name>
    <dbReference type="NCBI Taxonomy" id="155900"/>
    <lineage>
        <taxon>unclassified sequences</taxon>
        <taxon>environmental samples</taxon>
    </lineage>
</organism>
<dbReference type="PANTHER" id="PTHR32552:SF68">
    <property type="entry name" value="FERRICHROME OUTER MEMBRANE TRANSPORTER_PHAGE RECEPTOR"/>
    <property type="match status" value="1"/>
</dbReference>
<dbReference type="Pfam" id="PF07660">
    <property type="entry name" value="STN"/>
    <property type="match status" value="1"/>
</dbReference>
<sequence length="820" mass="89070">MTDIPNRSTTLAGRHRRHPRTASSIAILLAGGLIAAAPAMAATAPGGTQTRTASTERTAVFDIRTRDLRRALNAFGQQSGLQVTVATDIAEGVRSRTVTGRLTVGEALDRLLRGTGLAWRFTDERTVVLTRAAGGSTSLQLDPVRVEAAGETADGAADGYVAYSSAAATKADVPLIETPRSVSVITRDEMADRGAQDVVDAVRYSAGVTTGAYGLDPRFDQIRVRGFSVTTVGDYRDGLRQPYAQYGTFRTEPYNLERVEVFKGPTSSLYGASSAGGLVNRVSKRPTTEPHREIRARYSSASRRELAADVSGPLDEAARRRYRVVALAREGDGNFHIADDRLMLAPSFTWQPTADTSLTLIGLLQKDETDSNVASLNRNGQIYDIRASDPDYDYQKVTQYQFGYQLAHRFNRVFEVGQNVRYSGLDLDARYLTGSAAGGGWDGDTYQRGATALEEDMDAFQVDNHLKARFDTGALQHHSMLGVDYHHFDSTFGQGSSAADPRYDLSLEDPHYGASGPTPDITSETGMEVRQLGVYLRDRVHIGGWRLSAGVRRDRLDQTSTDETAGTTTADRETSRTTGDAGLLYRFDNGLVPYAAVATSFEPVTYRDSDGDILEPIEGRLYEAGLKFQPNDFNALFSVAAYRLVEENSAQYVGYNASVGSYYEAVGEVETNGVELEARADLGGGVDLTAAYTYTDAEITDDADEGDIGNTPSLTPDHSASLWLGYEAPAGALRGLSFHGGLRYIGRTYTGSSNTDTNDAHTEVDASVRYDLAAVDPTLRGASVSFKATNLTDERREVCNAGYCYLGEGRTLLGEFRYRW</sequence>
<dbReference type="EMBL" id="MN079109">
    <property type="protein sequence ID" value="QEA05743.1"/>
    <property type="molecule type" value="Genomic_DNA"/>
</dbReference>
<evidence type="ECO:0000256" key="4">
    <source>
        <dbReference type="ARBA" id="ARBA00022452"/>
    </source>
</evidence>
<evidence type="ECO:0000256" key="8">
    <source>
        <dbReference type="ARBA" id="ARBA00023004"/>
    </source>
</evidence>
<evidence type="ECO:0000256" key="1">
    <source>
        <dbReference type="ARBA" id="ARBA00004571"/>
    </source>
</evidence>
<proteinExistence type="inferred from homology"/>
<evidence type="ECO:0000256" key="11">
    <source>
        <dbReference type="ARBA" id="ARBA00023136"/>
    </source>
</evidence>
<dbReference type="SMART" id="SM00965">
    <property type="entry name" value="STN"/>
    <property type="match status" value="1"/>
</dbReference>
<dbReference type="InterPro" id="IPR037066">
    <property type="entry name" value="Plug_dom_sf"/>
</dbReference>
<keyword evidence="5" id="KW-0410">Iron transport</keyword>
<evidence type="ECO:0000256" key="3">
    <source>
        <dbReference type="ARBA" id="ARBA00022448"/>
    </source>
</evidence>
<dbReference type="InterPro" id="IPR039426">
    <property type="entry name" value="TonB-dep_rcpt-like"/>
</dbReference>
<keyword evidence="6" id="KW-0812">Transmembrane</keyword>
<dbReference type="SUPFAM" id="SSF56935">
    <property type="entry name" value="Porins"/>
    <property type="match status" value="1"/>
</dbReference>
<evidence type="ECO:0000313" key="15">
    <source>
        <dbReference type="EMBL" id="QEA05743.1"/>
    </source>
</evidence>
<dbReference type="InterPro" id="IPR036942">
    <property type="entry name" value="Beta-barrel_TonB_sf"/>
</dbReference>